<dbReference type="AlphaFoldDB" id="A0A0G1R4N6"/>
<dbReference type="InterPro" id="IPR051675">
    <property type="entry name" value="Endo/Exo/Phosphatase_dom_1"/>
</dbReference>
<dbReference type="Pfam" id="PF10531">
    <property type="entry name" value="SLBB"/>
    <property type="match status" value="1"/>
</dbReference>
<dbReference type="InterPro" id="IPR019554">
    <property type="entry name" value="Soluble_ligand-bd"/>
</dbReference>
<dbReference type="Proteomes" id="UP000034643">
    <property type="component" value="Unassembled WGS sequence"/>
</dbReference>
<evidence type="ECO:0000313" key="3">
    <source>
        <dbReference type="EMBL" id="KKU25058.1"/>
    </source>
</evidence>
<proteinExistence type="predicted"/>
<feature type="transmembrane region" description="Helical" evidence="1">
    <location>
        <begin position="15"/>
        <end position="36"/>
    </location>
</feature>
<dbReference type="Pfam" id="PF12836">
    <property type="entry name" value="HHH_3"/>
    <property type="match status" value="1"/>
</dbReference>
<organism evidence="3 4">
    <name type="scientific">Candidatus Woesebacteria bacterium GW2011_GWF1_46_13</name>
    <dbReference type="NCBI Taxonomy" id="1618602"/>
    <lineage>
        <taxon>Bacteria</taxon>
        <taxon>Candidatus Woeseibacteriota</taxon>
    </lineage>
</organism>
<feature type="domain" description="Soluble ligand binding" evidence="2">
    <location>
        <begin position="64"/>
        <end position="102"/>
    </location>
</feature>
<keyword evidence="1" id="KW-0812">Transmembrane</keyword>
<dbReference type="PANTHER" id="PTHR21180">
    <property type="entry name" value="ENDONUCLEASE/EXONUCLEASE/PHOSPHATASE FAMILY DOMAIN-CONTAINING PROTEIN 1"/>
    <property type="match status" value="1"/>
</dbReference>
<dbReference type="PANTHER" id="PTHR21180:SF32">
    <property type="entry name" value="ENDONUCLEASE_EXONUCLEASE_PHOSPHATASE FAMILY DOMAIN-CONTAINING PROTEIN 1"/>
    <property type="match status" value="1"/>
</dbReference>
<keyword evidence="1" id="KW-0472">Membrane</keyword>
<dbReference type="GO" id="GO:0015628">
    <property type="term" value="P:protein secretion by the type II secretion system"/>
    <property type="evidence" value="ECO:0007669"/>
    <property type="project" value="TreeGrafter"/>
</dbReference>
<evidence type="ECO:0000313" key="4">
    <source>
        <dbReference type="Proteomes" id="UP000034643"/>
    </source>
</evidence>
<dbReference type="Gene3D" id="1.10.150.320">
    <property type="entry name" value="Photosystem II 12 kDa extrinsic protein"/>
    <property type="match status" value="1"/>
</dbReference>
<dbReference type="EMBL" id="LCLV01000004">
    <property type="protein sequence ID" value="KKU25058.1"/>
    <property type="molecule type" value="Genomic_DNA"/>
</dbReference>
<dbReference type="SUPFAM" id="SSF81585">
    <property type="entry name" value="PsbU/PolX domain-like"/>
    <property type="match status" value="1"/>
</dbReference>
<dbReference type="GO" id="GO:0015627">
    <property type="term" value="C:type II protein secretion system complex"/>
    <property type="evidence" value="ECO:0007669"/>
    <property type="project" value="TreeGrafter"/>
</dbReference>
<keyword evidence="1" id="KW-1133">Transmembrane helix</keyword>
<dbReference type="Gene3D" id="3.10.560.10">
    <property type="entry name" value="Outer membrane lipoprotein wza domain like"/>
    <property type="match status" value="1"/>
</dbReference>
<evidence type="ECO:0000259" key="2">
    <source>
        <dbReference type="Pfam" id="PF10531"/>
    </source>
</evidence>
<sequence>MPKLPDNLDDLFFRFRYVILIFLLGAILTGVGLFISQNERNGDGDRVEVLTGATEGQNEGSEIVVEIAGEVERPGVYKLPKNSRIGDLLVAAGGVSPNADRDWMEKSLNRAARLADGTKIYIPAVGERSGVLSANNLGVAGGSDAVRGSGGSDLININLASQKELETLPGIGPVYAQNIIEHRPYSNVEELSTKGALKKSTYEKIKNLVTAY</sequence>
<name>A0A0G1R4N6_9BACT</name>
<accession>A0A0G1R4N6</accession>
<comment type="caution">
    <text evidence="3">The sequence shown here is derived from an EMBL/GenBank/DDBJ whole genome shotgun (WGS) entry which is preliminary data.</text>
</comment>
<reference evidence="3 4" key="1">
    <citation type="journal article" date="2015" name="Nature">
        <title>rRNA introns, odd ribosomes, and small enigmatic genomes across a large radiation of phyla.</title>
        <authorList>
            <person name="Brown C.T."/>
            <person name="Hug L.A."/>
            <person name="Thomas B.C."/>
            <person name="Sharon I."/>
            <person name="Castelle C.J."/>
            <person name="Singh A."/>
            <person name="Wilkins M.J."/>
            <person name="Williams K.H."/>
            <person name="Banfield J.F."/>
        </authorList>
    </citation>
    <scope>NUCLEOTIDE SEQUENCE [LARGE SCALE GENOMIC DNA]</scope>
</reference>
<protein>
    <submittedName>
        <fullName evidence="3">Putative membrane protein</fullName>
    </submittedName>
</protein>
<gene>
    <name evidence="3" type="ORF">UX34_C0004G0024</name>
</gene>
<evidence type="ECO:0000256" key="1">
    <source>
        <dbReference type="SAM" id="Phobius"/>
    </source>
</evidence>